<dbReference type="KEGG" id="tmn:UCRPA7_7800"/>
<accession>R8BBN0</accession>
<dbReference type="RefSeq" id="XP_007918518.1">
    <property type="nucleotide sequence ID" value="XM_007920327.1"/>
</dbReference>
<dbReference type="Proteomes" id="UP000014074">
    <property type="component" value="Unassembled WGS sequence"/>
</dbReference>
<dbReference type="eggNOG" id="ENOG502S61E">
    <property type="taxonomic scope" value="Eukaryota"/>
</dbReference>
<dbReference type="OrthoDB" id="5422293at2759"/>
<protein>
    <submittedName>
        <fullName evidence="1">Uncharacterized protein</fullName>
    </submittedName>
</protein>
<dbReference type="EMBL" id="KB933324">
    <property type="protein sequence ID" value="EON96700.1"/>
    <property type="molecule type" value="Genomic_DNA"/>
</dbReference>
<gene>
    <name evidence="1" type="ORF">UCRPA7_7800</name>
</gene>
<evidence type="ECO:0000313" key="2">
    <source>
        <dbReference type="Proteomes" id="UP000014074"/>
    </source>
</evidence>
<dbReference type="HOGENOM" id="CLU_082473_1_1_1"/>
<organism evidence="1 2">
    <name type="scientific">Phaeoacremonium minimum (strain UCR-PA7)</name>
    <name type="common">Esca disease fungus</name>
    <name type="synonym">Togninia minima</name>
    <dbReference type="NCBI Taxonomy" id="1286976"/>
    <lineage>
        <taxon>Eukaryota</taxon>
        <taxon>Fungi</taxon>
        <taxon>Dikarya</taxon>
        <taxon>Ascomycota</taxon>
        <taxon>Pezizomycotina</taxon>
        <taxon>Sordariomycetes</taxon>
        <taxon>Sordariomycetidae</taxon>
        <taxon>Togniniales</taxon>
        <taxon>Togniniaceae</taxon>
        <taxon>Phaeoacremonium</taxon>
    </lineage>
</organism>
<name>R8BBN0_PHAM7</name>
<keyword evidence="2" id="KW-1185">Reference proteome</keyword>
<sequence>MLAQREVYELPLLDRRPNYERDSPLEAIYRIYEHIMLDQHLEIRNELETFWYHNKWAVRDIPDPKDPDPERYAVLACVPKILCLSFNRRIELGLPRHAPSIFTADMMDEWKTQPRKFEEEPAWVARVPRLAETLAIPHWDNTQRAFVSLPGFEDERASPEFAEKNILIWALHIHFL</sequence>
<evidence type="ECO:0000313" key="1">
    <source>
        <dbReference type="EMBL" id="EON96700.1"/>
    </source>
</evidence>
<dbReference type="AlphaFoldDB" id="R8BBN0"/>
<dbReference type="GeneID" id="19328591"/>
<reference evidence="2" key="1">
    <citation type="journal article" date="2013" name="Genome Announc.">
        <title>Draft genome sequence of the ascomycete Phaeoacremonium aleophilum strain UCR-PA7, a causal agent of the esca disease complex in grapevines.</title>
        <authorList>
            <person name="Blanco-Ulate B."/>
            <person name="Rolshausen P."/>
            <person name="Cantu D."/>
        </authorList>
    </citation>
    <scope>NUCLEOTIDE SEQUENCE [LARGE SCALE GENOMIC DNA]</scope>
    <source>
        <strain evidence="2">UCR-PA7</strain>
    </source>
</reference>
<proteinExistence type="predicted"/>